<sequence>MTSVFKKYKLLTKIFVIIILSQFFIPNSLFADSSYTSNTEKEMNTKIKAETVNYFQDSPQNEIVLTHSVPKEIIENTKHISRSEVKKTTSYSLSFNVGDTKSFYVEEGGNTISFRIAEAKVVAISEHAYYFVEIDMINEYGVNAVNNLITSEKSIFESKIYPIEYDFFGDMEGNLGNIGDGRLIILHTYLPSNYAGYFWGINEHTQEELDAQGYSYLKSNEWEMIFIGGIADYTDTLAHEFQHLIHYNHDQDEMRWFDEGCAVFSEYITGRMPGGYEGVSYWSENYFKEHSDDSLIYWNYYSEGNRDVRIDYGGAYLFVFYVYEQFGPDIIRKFVNDTRPVQESINDELKDKGETFNDFFYNWHVALLIDRPDLANGTFGFTDITFTIEPVTITYTEISSTIDVPYYGFYTFEINLLNRFMDVRINNKDKKRLGIVTLYFSKDDTLIDYEIYETTKEQFYVEPEKEVRKILFCLAYVDEDYPTVYGDPFGLGPQASVLVETLEHFKLRLDKPIISFDGRTLLISDLDIIFYNQTEINDANGADFVTVTLSGEKGTYYYNLTFNEEKYAGWGGEILLKGVKGGLYSLSFDAETSNFSGNRVQNNIEYKPPIPVWVWVGGGLILMSVIGAVTFLFSKK</sequence>
<proteinExistence type="predicted"/>
<name>A0A9Y1BIT3_9ARCH</name>
<organism evidence="2">
    <name type="scientific">Candidatus Heimdallarchaeum aukensis</name>
    <dbReference type="NCBI Taxonomy" id="2876573"/>
    <lineage>
        <taxon>Archaea</taxon>
        <taxon>Promethearchaeati</taxon>
        <taxon>Candidatus Heimdallarchaeota</taxon>
        <taxon>Candidatus Heimdallarchaeia (ex Rinke et al. 2021) (nom. nud.)</taxon>
        <taxon>Candidatus Heimdallarchaeales</taxon>
        <taxon>Candidatus Heimdallarchaeaceae</taxon>
        <taxon>Candidatus Heimdallarchaeum</taxon>
    </lineage>
</organism>
<keyword evidence="1" id="KW-0472">Membrane</keyword>
<dbReference type="Proteomes" id="UP001201020">
    <property type="component" value="Chromosome"/>
</dbReference>
<feature type="transmembrane region" description="Helical" evidence="1">
    <location>
        <begin position="612"/>
        <end position="633"/>
    </location>
</feature>
<protein>
    <recommendedName>
        <fullName evidence="3">Peptidase MA-like domain-containing protein</fullName>
    </recommendedName>
</protein>
<evidence type="ECO:0000256" key="1">
    <source>
        <dbReference type="SAM" id="Phobius"/>
    </source>
</evidence>
<gene>
    <name evidence="2" type="ORF">K9W45_08315</name>
</gene>
<evidence type="ECO:0008006" key="3">
    <source>
        <dbReference type="Google" id="ProtNLM"/>
    </source>
</evidence>
<dbReference type="AlphaFoldDB" id="A0A9Y1BIT3"/>
<keyword evidence="1" id="KW-0812">Transmembrane</keyword>
<reference evidence="2" key="1">
    <citation type="journal article" date="2022" name="Nat. Microbiol.">
        <title>Unique mobile elements and scalable gene flow at the prokaryote-eukaryote boundary revealed by circularized Asgard archaea genomes.</title>
        <authorList>
            <person name="Wu F."/>
            <person name="Speth D.R."/>
            <person name="Philosof A."/>
            <person name="Cremiere A."/>
            <person name="Narayanan A."/>
            <person name="Barco R.A."/>
            <person name="Connon S.A."/>
            <person name="Amend J.P."/>
            <person name="Antoshechkin I.A."/>
            <person name="Orphan V.J."/>
        </authorList>
    </citation>
    <scope>NUCLEOTIDE SEQUENCE</scope>
    <source>
        <strain evidence="2">PM71</strain>
    </source>
</reference>
<accession>A0A9Y1BIT3</accession>
<evidence type="ECO:0000313" key="2">
    <source>
        <dbReference type="EMBL" id="UJG39856.1"/>
    </source>
</evidence>
<keyword evidence="1" id="KW-1133">Transmembrane helix</keyword>
<dbReference type="EMBL" id="CP084166">
    <property type="protein sequence ID" value="UJG39856.1"/>
    <property type="molecule type" value="Genomic_DNA"/>
</dbReference>